<comment type="caution">
    <text evidence="3">The sequence shown here is derived from an EMBL/GenBank/DDBJ whole genome shotgun (WGS) entry which is preliminary data.</text>
</comment>
<evidence type="ECO:0000313" key="4">
    <source>
        <dbReference type="Proteomes" id="UP000605148"/>
    </source>
</evidence>
<protein>
    <recommendedName>
        <fullName evidence="2">Thiol:disulfide interchange protein DsbD N-terminal domain-containing protein</fullName>
    </recommendedName>
</protein>
<dbReference type="EMBL" id="BMFA01000007">
    <property type="protein sequence ID" value="GGB52288.1"/>
    <property type="molecule type" value="Genomic_DNA"/>
</dbReference>
<keyword evidence="1" id="KW-0732">Signal</keyword>
<proteinExistence type="predicted"/>
<dbReference type="OrthoDB" id="9811036at2"/>
<dbReference type="Proteomes" id="UP000605148">
    <property type="component" value="Unassembled WGS sequence"/>
</dbReference>
<keyword evidence="4" id="KW-1185">Reference proteome</keyword>
<evidence type="ECO:0000259" key="2">
    <source>
        <dbReference type="Pfam" id="PF11412"/>
    </source>
</evidence>
<dbReference type="InterPro" id="IPR028250">
    <property type="entry name" value="DsbDN"/>
</dbReference>
<gene>
    <name evidence="3" type="ORF">GCM10011316_25390</name>
</gene>
<dbReference type="RefSeq" id="WP_150496578.1">
    <property type="nucleotide sequence ID" value="NZ_BMFA01000007.1"/>
</dbReference>
<evidence type="ECO:0000256" key="1">
    <source>
        <dbReference type="SAM" id="SignalP"/>
    </source>
</evidence>
<organism evidence="3 4">
    <name type="scientific">Roseibium aquae</name>
    <dbReference type="NCBI Taxonomy" id="1323746"/>
    <lineage>
        <taxon>Bacteria</taxon>
        <taxon>Pseudomonadati</taxon>
        <taxon>Pseudomonadota</taxon>
        <taxon>Alphaproteobacteria</taxon>
        <taxon>Hyphomicrobiales</taxon>
        <taxon>Stappiaceae</taxon>
        <taxon>Roseibium</taxon>
    </lineage>
</organism>
<name>A0A916TKM7_9HYPH</name>
<feature type="domain" description="Thiol:disulfide interchange protein DsbD N-terminal" evidence="2">
    <location>
        <begin position="45"/>
        <end position="151"/>
    </location>
</feature>
<accession>A0A916TKM7</accession>
<feature type="signal peptide" evidence="1">
    <location>
        <begin position="1"/>
        <end position="22"/>
    </location>
</feature>
<feature type="chain" id="PRO_5038068931" description="Thiol:disulfide interchange protein DsbD N-terminal domain-containing protein" evidence="1">
    <location>
        <begin position="23"/>
        <end position="279"/>
    </location>
</feature>
<dbReference type="AlphaFoldDB" id="A0A916TKM7"/>
<dbReference type="Pfam" id="PF11412">
    <property type="entry name" value="DsbD_N"/>
    <property type="match status" value="1"/>
</dbReference>
<evidence type="ECO:0000313" key="3">
    <source>
        <dbReference type="EMBL" id="GGB52288.1"/>
    </source>
</evidence>
<reference evidence="3" key="1">
    <citation type="journal article" date="2014" name="Int. J. Syst. Evol. Microbiol.">
        <title>Complete genome sequence of Corynebacterium casei LMG S-19264T (=DSM 44701T), isolated from a smear-ripened cheese.</title>
        <authorList>
            <consortium name="US DOE Joint Genome Institute (JGI-PGF)"/>
            <person name="Walter F."/>
            <person name="Albersmeier A."/>
            <person name="Kalinowski J."/>
            <person name="Ruckert C."/>
        </authorList>
    </citation>
    <scope>NUCLEOTIDE SEQUENCE</scope>
    <source>
        <strain evidence="3">CGMCC 1.12426</strain>
    </source>
</reference>
<reference evidence="3" key="2">
    <citation type="submission" date="2020-09" db="EMBL/GenBank/DDBJ databases">
        <authorList>
            <person name="Sun Q."/>
            <person name="Zhou Y."/>
        </authorList>
    </citation>
    <scope>NUCLEOTIDE SEQUENCE</scope>
    <source>
        <strain evidence="3">CGMCC 1.12426</strain>
    </source>
</reference>
<sequence length="279" mass="29878">MKDRLFATIAAACLIASVEAEAGPSPWVEVKGGAVRLISTGELEDGRYRAGLEFLLDAGWHTYWRYPGEAGIAPQITLAGSQNLASADVSFPAPTRYDDGFSTSIVYMEGVVFPITVIPEAPGDPVTLTARVEFGVCKDVCVPGEAELSLTLSPGETKDRLAARLIDRDQDRVPKVQTADPPRVSGIEILNQGDKPVLAFTADLKEPASENIDLFVEGPEGSYVGVPKLAHRTGKSAMWTLPLHGLKALPGQTPVRVVIIEDSTAVEATHFLESATLRQ</sequence>